<reference evidence="3 4" key="1">
    <citation type="submission" date="2018-07" db="EMBL/GenBank/DDBJ databases">
        <title>Genomic Encyclopedia of Type Strains, Phase III (KMG-III): the genomes of soil and plant-associated and newly described type strains.</title>
        <authorList>
            <person name="Whitman W."/>
        </authorList>
    </citation>
    <scope>NUCLEOTIDE SEQUENCE [LARGE SCALE GENOMIC DNA]</scope>
    <source>
        <strain evidence="3 4">CECT 8488</strain>
    </source>
</reference>
<proteinExistence type="predicted"/>
<dbReference type="AlphaFoldDB" id="A0A3D9HNI2"/>
<evidence type="ECO:0000313" key="3">
    <source>
        <dbReference type="EMBL" id="RED50861.1"/>
    </source>
</evidence>
<dbReference type="RefSeq" id="WP_218044655.1">
    <property type="nucleotide sequence ID" value="NZ_QRDW01000004.1"/>
</dbReference>
<accession>A0A3D9HNI2</accession>
<dbReference type="Pfam" id="PF05721">
    <property type="entry name" value="PhyH"/>
    <property type="match status" value="1"/>
</dbReference>
<name>A0A3D9HNI2_9PROT</name>
<evidence type="ECO:0000256" key="2">
    <source>
        <dbReference type="ARBA" id="ARBA00023004"/>
    </source>
</evidence>
<comment type="caution">
    <text evidence="3">The sequence shown here is derived from an EMBL/GenBank/DDBJ whole genome shotgun (WGS) entry which is preliminary data.</text>
</comment>
<evidence type="ECO:0000256" key="1">
    <source>
        <dbReference type="ARBA" id="ARBA00022723"/>
    </source>
</evidence>
<dbReference type="InterPro" id="IPR008775">
    <property type="entry name" value="Phytyl_CoA_dOase-like"/>
</dbReference>
<keyword evidence="4" id="KW-1185">Reference proteome</keyword>
<protein>
    <submittedName>
        <fullName evidence="3">Phytanoyl-CoA hydroxylase</fullName>
    </submittedName>
</protein>
<dbReference type="PANTHER" id="PTHR20883">
    <property type="entry name" value="PHYTANOYL-COA DIOXYGENASE DOMAIN CONTAINING 1"/>
    <property type="match status" value="1"/>
</dbReference>
<keyword evidence="1" id="KW-0479">Metal-binding</keyword>
<dbReference type="GO" id="GO:0016706">
    <property type="term" value="F:2-oxoglutarate-dependent dioxygenase activity"/>
    <property type="evidence" value="ECO:0007669"/>
    <property type="project" value="UniProtKB-ARBA"/>
</dbReference>
<organism evidence="3 4">
    <name type="scientific">Aestuariispira insulae</name>
    <dbReference type="NCBI Taxonomy" id="1461337"/>
    <lineage>
        <taxon>Bacteria</taxon>
        <taxon>Pseudomonadati</taxon>
        <taxon>Pseudomonadota</taxon>
        <taxon>Alphaproteobacteria</taxon>
        <taxon>Rhodospirillales</taxon>
        <taxon>Kiloniellaceae</taxon>
        <taxon>Aestuariispira</taxon>
    </lineage>
</organism>
<dbReference type="Proteomes" id="UP000256845">
    <property type="component" value="Unassembled WGS sequence"/>
</dbReference>
<dbReference type="Gene3D" id="2.60.120.620">
    <property type="entry name" value="q2cbj1_9rhob like domain"/>
    <property type="match status" value="1"/>
</dbReference>
<gene>
    <name evidence="3" type="ORF">DFP90_104133</name>
</gene>
<dbReference type="GO" id="GO:0005506">
    <property type="term" value="F:iron ion binding"/>
    <property type="evidence" value="ECO:0007669"/>
    <property type="project" value="UniProtKB-ARBA"/>
</dbReference>
<evidence type="ECO:0000313" key="4">
    <source>
        <dbReference type="Proteomes" id="UP000256845"/>
    </source>
</evidence>
<dbReference type="PANTHER" id="PTHR20883:SF15">
    <property type="entry name" value="PHYTANOYL-COA DIOXYGENASE DOMAIN-CONTAINING PROTEIN 1"/>
    <property type="match status" value="1"/>
</dbReference>
<sequence length="291" mass="32772">MQMPPRFHATVDGHLTPEMLSAFNRDGFLILEDFVSSDACDRLKDQANALVDAFDPSGISTVFSTKTRSHAKDAYFQESGDKIHFFFEEEAFDENGNLKQEKALSINKMGHAMHDLDPEFQAFSRTGKLARLSQDLGLSDPLLLQSMYIFKQPHIGGEVNCHQDSTFLYTEPLSVIGFWFALEDATVENGCLWGIPGAHTGTLRQRFLRRDGKMVMEQLDDSPWPENEDVPLEVPKGSLILLHGKMPHKSGPNRSDYSRHAYTLHVIDGACAYPEDNWLIRDPSLPLRGFA</sequence>
<dbReference type="SUPFAM" id="SSF51197">
    <property type="entry name" value="Clavaminate synthase-like"/>
    <property type="match status" value="1"/>
</dbReference>
<keyword evidence="2" id="KW-0408">Iron</keyword>
<dbReference type="EMBL" id="QRDW01000004">
    <property type="protein sequence ID" value="RED50861.1"/>
    <property type="molecule type" value="Genomic_DNA"/>
</dbReference>